<keyword evidence="8" id="KW-1185">Reference proteome</keyword>
<evidence type="ECO:0000313" key="7">
    <source>
        <dbReference type="EMBL" id="CAK9166212.1"/>
    </source>
</evidence>
<keyword evidence="2" id="KW-0808">Transferase</keyword>
<evidence type="ECO:0000259" key="5">
    <source>
        <dbReference type="Pfam" id="PF00891"/>
    </source>
</evidence>
<proteinExistence type="inferred from homology"/>
<organism evidence="7 8">
    <name type="scientific">Ilex paraguariensis</name>
    <name type="common">yerba mate</name>
    <dbReference type="NCBI Taxonomy" id="185542"/>
    <lineage>
        <taxon>Eukaryota</taxon>
        <taxon>Viridiplantae</taxon>
        <taxon>Streptophyta</taxon>
        <taxon>Embryophyta</taxon>
        <taxon>Tracheophyta</taxon>
        <taxon>Spermatophyta</taxon>
        <taxon>Magnoliopsida</taxon>
        <taxon>eudicotyledons</taxon>
        <taxon>Gunneridae</taxon>
        <taxon>Pentapetalae</taxon>
        <taxon>asterids</taxon>
        <taxon>campanulids</taxon>
        <taxon>Aquifoliales</taxon>
        <taxon>Aquifoliaceae</taxon>
        <taxon>Ilex</taxon>
    </lineage>
</organism>
<dbReference type="InterPro" id="IPR036390">
    <property type="entry name" value="WH_DNA-bd_sf"/>
</dbReference>
<name>A0ABC8TDK3_9AQUA</name>
<dbReference type="EMBL" id="CAUOFW020004551">
    <property type="protein sequence ID" value="CAK9166212.1"/>
    <property type="molecule type" value="Genomic_DNA"/>
</dbReference>
<protein>
    <submittedName>
        <fullName evidence="7">Uncharacterized protein</fullName>
    </submittedName>
</protein>
<dbReference type="SUPFAM" id="SSF46785">
    <property type="entry name" value="Winged helix' DNA-binding domain"/>
    <property type="match status" value="1"/>
</dbReference>
<evidence type="ECO:0000313" key="8">
    <source>
        <dbReference type="Proteomes" id="UP001642360"/>
    </source>
</evidence>
<gene>
    <name evidence="7" type="ORF">ILEXP_LOCUS35416</name>
</gene>
<keyword evidence="1" id="KW-0489">Methyltransferase</keyword>
<dbReference type="Pfam" id="PF00891">
    <property type="entry name" value="Methyltransf_2"/>
    <property type="match status" value="1"/>
</dbReference>
<dbReference type="Gene3D" id="3.40.50.150">
    <property type="entry name" value="Vaccinia Virus protein VP39"/>
    <property type="match status" value="1"/>
</dbReference>
<evidence type="ECO:0000256" key="1">
    <source>
        <dbReference type="ARBA" id="ARBA00022603"/>
    </source>
</evidence>
<accession>A0ABC8TDK3</accession>
<comment type="caution">
    <text evidence="7">The sequence shown here is derived from an EMBL/GenBank/DDBJ whole genome shotgun (WGS) entry which is preliminary data.</text>
</comment>
<dbReference type="PROSITE" id="PS51683">
    <property type="entry name" value="SAM_OMT_II"/>
    <property type="match status" value="1"/>
</dbReference>
<dbReference type="Gene3D" id="1.10.10.10">
    <property type="entry name" value="Winged helix-like DNA-binding domain superfamily/Winged helix DNA-binding domain"/>
    <property type="match status" value="1"/>
</dbReference>
<keyword evidence="3" id="KW-0949">S-adenosyl-L-methionine</keyword>
<evidence type="ECO:0000256" key="3">
    <source>
        <dbReference type="ARBA" id="ARBA00022691"/>
    </source>
</evidence>
<dbReference type="InterPro" id="IPR029063">
    <property type="entry name" value="SAM-dependent_MTases_sf"/>
</dbReference>
<evidence type="ECO:0000256" key="2">
    <source>
        <dbReference type="ARBA" id="ARBA00022679"/>
    </source>
</evidence>
<evidence type="ECO:0000256" key="4">
    <source>
        <dbReference type="ARBA" id="ARBA00034481"/>
    </source>
</evidence>
<dbReference type="FunFam" id="1.10.10.10:FF:000213">
    <property type="entry name" value="Coniferyl alcohol 9-O-methyltransferase"/>
    <property type="match status" value="1"/>
</dbReference>
<feature type="domain" description="O-methyltransferase dimerisation" evidence="6">
    <location>
        <begin position="20"/>
        <end position="109"/>
    </location>
</feature>
<dbReference type="InterPro" id="IPR001077">
    <property type="entry name" value="COMT_C"/>
</dbReference>
<dbReference type="SUPFAM" id="SSF53335">
    <property type="entry name" value="S-adenosyl-L-methionine-dependent methyltransferases"/>
    <property type="match status" value="1"/>
</dbReference>
<dbReference type="InterPro" id="IPR016461">
    <property type="entry name" value="COMT-like"/>
</dbReference>
<comment type="similarity">
    <text evidence="4">Belongs to the class I-like SAM-binding methyltransferase superfamily. Cation-independent O-methyltransferase family. COMT subfamily.</text>
</comment>
<sequence>MALPNGEQSSELLNAQAHIWNHLFNFINSMSLKCTIRLGIPNVVHGHGRPMTLSELVDALSNDRAKAHCVCRLMCILVHSDFFVMQKISKNDDEDGYFLTPASRLLVKDNPSSLAPFLLGMLDPILTEPWHYMTECRKAIADAFPDLKCTVFNLPHVVAGLEGNKNSSYVAGDMFEAIPTADVVLLMWILHDWSDEESLRILKKCREAISIENKGGKIIIIDMVLENQKEDDNSIETQLFLDMLMMVLVTGRQRNEKERAKLFFDAGFSDYKISPILGLRSLIEVYP</sequence>
<dbReference type="AlphaFoldDB" id="A0ABC8TDK3"/>
<dbReference type="Pfam" id="PF08100">
    <property type="entry name" value="Dimerisation"/>
    <property type="match status" value="1"/>
</dbReference>
<reference evidence="7 8" key="1">
    <citation type="submission" date="2024-02" db="EMBL/GenBank/DDBJ databases">
        <authorList>
            <person name="Vignale AGUSTIN F."/>
            <person name="Sosa J E."/>
            <person name="Modenutti C."/>
        </authorList>
    </citation>
    <scope>NUCLEOTIDE SEQUENCE [LARGE SCALE GENOMIC DNA]</scope>
</reference>
<dbReference type="Proteomes" id="UP001642360">
    <property type="component" value="Unassembled WGS sequence"/>
</dbReference>
<dbReference type="PANTHER" id="PTHR11746">
    <property type="entry name" value="O-METHYLTRANSFERASE"/>
    <property type="match status" value="1"/>
</dbReference>
<feature type="domain" description="O-methyltransferase C-terminal" evidence="5">
    <location>
        <begin position="138"/>
        <end position="269"/>
    </location>
</feature>
<dbReference type="InterPro" id="IPR036388">
    <property type="entry name" value="WH-like_DNA-bd_sf"/>
</dbReference>
<dbReference type="InterPro" id="IPR012967">
    <property type="entry name" value="COMT_dimerisation"/>
</dbReference>
<dbReference type="GO" id="GO:0008757">
    <property type="term" value="F:S-adenosylmethionine-dependent methyltransferase activity"/>
    <property type="evidence" value="ECO:0007669"/>
    <property type="project" value="UniProtKB-ARBA"/>
</dbReference>
<evidence type="ECO:0000259" key="6">
    <source>
        <dbReference type="Pfam" id="PF08100"/>
    </source>
</evidence>
<dbReference type="GO" id="GO:0032259">
    <property type="term" value="P:methylation"/>
    <property type="evidence" value="ECO:0007669"/>
    <property type="project" value="UniProtKB-KW"/>
</dbReference>